<dbReference type="PROSITE" id="PS01231">
    <property type="entry name" value="TRMA_2"/>
    <property type="match status" value="1"/>
</dbReference>
<evidence type="ECO:0000313" key="8">
    <source>
        <dbReference type="EMBL" id="CCH44700.1"/>
    </source>
</evidence>
<evidence type="ECO:0000256" key="1">
    <source>
        <dbReference type="ARBA" id="ARBA00022603"/>
    </source>
</evidence>
<dbReference type="Proteomes" id="UP000009328">
    <property type="component" value="Unassembled WGS sequence"/>
</dbReference>
<dbReference type="InterPro" id="IPR029063">
    <property type="entry name" value="SAM-dependent_MTases_sf"/>
</dbReference>
<evidence type="ECO:0000313" key="9">
    <source>
        <dbReference type="Proteomes" id="UP000009328"/>
    </source>
</evidence>
<dbReference type="GO" id="GO:0008033">
    <property type="term" value="P:tRNA processing"/>
    <property type="evidence" value="ECO:0007669"/>
    <property type="project" value="InterPro"/>
</dbReference>
<dbReference type="FunFam" id="2.40.50.140:FF:000201">
    <property type="entry name" value="TRM2p tRNA methyltransferase"/>
    <property type="match status" value="1"/>
</dbReference>
<dbReference type="PROSITE" id="PS01230">
    <property type="entry name" value="TRMA_1"/>
    <property type="match status" value="1"/>
</dbReference>
<dbReference type="eggNOG" id="KOG2187">
    <property type="taxonomic scope" value="Eukaryota"/>
</dbReference>
<dbReference type="InParanoid" id="K0KHL3"/>
<dbReference type="EMBL" id="CAIF01000152">
    <property type="protein sequence ID" value="CCH44700.1"/>
    <property type="molecule type" value="Genomic_DNA"/>
</dbReference>
<dbReference type="GO" id="GO:0009451">
    <property type="term" value="P:RNA modification"/>
    <property type="evidence" value="ECO:0007669"/>
    <property type="project" value="UniProtKB-ARBA"/>
</dbReference>
<gene>
    <name evidence="8" type="ORF">BN7_4268</name>
</gene>
<dbReference type="GO" id="GO:0032259">
    <property type="term" value="P:methylation"/>
    <property type="evidence" value="ECO:0007669"/>
    <property type="project" value="UniProtKB-KW"/>
</dbReference>
<dbReference type="GO" id="GO:0030697">
    <property type="term" value="F:tRNA (uracil(54)-C5)-methyltransferase activity, S-adenosyl methionine-dependent"/>
    <property type="evidence" value="ECO:0007669"/>
    <property type="project" value="UniProtKB-EC"/>
</dbReference>
<name>K0KHL3_WICCF</name>
<feature type="region of interest" description="Disordered" evidence="6">
    <location>
        <begin position="1"/>
        <end position="72"/>
    </location>
</feature>
<dbReference type="InterPro" id="IPR030391">
    <property type="entry name" value="MeTrfase_TrmA_CS"/>
</dbReference>
<dbReference type="NCBIfam" id="TIGR00479">
    <property type="entry name" value="rumA"/>
    <property type="match status" value="1"/>
</dbReference>
<dbReference type="HOGENOM" id="CLU_014689_3_1_1"/>
<dbReference type="EC" id="2.1.1.35" evidence="8"/>
<dbReference type="Gene3D" id="3.40.50.150">
    <property type="entry name" value="Vaccinia Virus protein VP39"/>
    <property type="match status" value="2"/>
</dbReference>
<dbReference type="InterPro" id="IPR002792">
    <property type="entry name" value="TRAM_dom"/>
</dbReference>
<feature type="binding site" evidence="4">
    <location>
        <position position="411"/>
    </location>
    <ligand>
        <name>S-adenosyl-L-methionine</name>
        <dbReference type="ChEBI" id="CHEBI:59789"/>
    </ligand>
</feature>
<sequence>MGMMVEPSKRELSPVGSPNGSAATTTEPLAKKQNVEKPNTNNSEETQQQSEQPKKQFKKFEKQKKKRKYKQKEIDQTAPLGILQFEIKQILEANNLGEDEILNDINRLLNEPELAPTYHRDVQNVPVLKLSSNGDGLALIPHPVNEKHKQIVIIPFAIPGDIVDLRVFKTHPNYVESDLLKIVTPSFERDNSLIKCKYFGKCSGCQYQELPYQTQLEYKRRTVRNAYEHLAQELVAQGKVPEIGETVGSPLMFGYRTKLTPHFDVPRKGSLAERPPIGFGKKGKPEWRQAEGGDKSVLDIEECIIGTKIINIGMKNERAKFDKEWNNYKKGATVLLREHTRVAPNEEVANKTEFQNEHDGSRDPETNEVSVDISVNEDEALVKSCVTKPRQIVTEYINGFTFEFSAGEFFQNNNSILPKVTEFVCSNLQIPRPEGTPLYLVDAYCGSGLFSITASKGVDRVVGVDVSADSVKFAQKNAERNGVKNAEFIDGKAEKIFAKIDTPSDLTSVIIDPSRKGCDEVFLNQLSDYKPARVVYVSCNVHSQARDIQWFLNNTKNGPEYKIESVRGFDFFPQTHHVESVAVLTRVN</sequence>
<dbReference type="Pfam" id="PF01938">
    <property type="entry name" value="TRAM"/>
    <property type="match status" value="1"/>
</dbReference>
<keyword evidence="2 4" id="KW-0808">Transferase</keyword>
<keyword evidence="3 4" id="KW-0949">S-adenosyl-L-methionine</keyword>
<feature type="compositionally biased region" description="Basic and acidic residues" evidence="6">
    <location>
        <begin position="348"/>
        <end position="365"/>
    </location>
</feature>
<evidence type="ECO:0000256" key="5">
    <source>
        <dbReference type="PROSITE-ProRule" id="PRU10015"/>
    </source>
</evidence>
<dbReference type="Gene3D" id="2.40.50.140">
    <property type="entry name" value="Nucleic acid-binding proteins"/>
    <property type="match status" value="1"/>
</dbReference>
<dbReference type="InterPro" id="IPR012340">
    <property type="entry name" value="NA-bd_OB-fold"/>
</dbReference>
<dbReference type="SUPFAM" id="SSF53335">
    <property type="entry name" value="S-adenosyl-L-methionine-dependent methyltransferases"/>
    <property type="match status" value="1"/>
</dbReference>
<dbReference type="PROSITE" id="PS51687">
    <property type="entry name" value="SAM_MT_RNA_M5U"/>
    <property type="match status" value="1"/>
</dbReference>
<evidence type="ECO:0000256" key="4">
    <source>
        <dbReference type="PROSITE-ProRule" id="PRU01024"/>
    </source>
</evidence>
<proteinExistence type="inferred from homology"/>
<evidence type="ECO:0000256" key="3">
    <source>
        <dbReference type="ARBA" id="ARBA00022691"/>
    </source>
</evidence>
<feature type="binding site" evidence="4">
    <location>
        <position position="512"/>
    </location>
    <ligand>
        <name>S-adenosyl-L-methionine</name>
        <dbReference type="ChEBI" id="CHEBI:59789"/>
    </ligand>
</feature>
<evidence type="ECO:0000256" key="6">
    <source>
        <dbReference type="SAM" id="MobiDB-lite"/>
    </source>
</evidence>
<evidence type="ECO:0000259" key="7">
    <source>
        <dbReference type="PROSITE" id="PS50926"/>
    </source>
</evidence>
<dbReference type="FunCoup" id="K0KHL3">
    <property type="interactions" value="268"/>
</dbReference>
<dbReference type="PANTHER" id="PTHR11061:SF30">
    <property type="entry name" value="TRNA (URACIL(54)-C(5))-METHYLTRANSFERASE"/>
    <property type="match status" value="1"/>
</dbReference>
<feature type="active site" description="Nucleophile" evidence="4">
    <location>
        <position position="539"/>
    </location>
</feature>
<dbReference type="InterPro" id="IPR010280">
    <property type="entry name" value="U5_MeTrfase_fam"/>
</dbReference>
<feature type="region of interest" description="Disordered" evidence="6">
    <location>
        <begin position="346"/>
        <end position="368"/>
    </location>
</feature>
<protein>
    <submittedName>
        <fullName evidence="8">tRNA (Uracil-5-)-methyltransferase</fullName>
        <ecNumber evidence="8">2.1.1.35</ecNumber>
    </submittedName>
</protein>
<dbReference type="PROSITE" id="PS50926">
    <property type="entry name" value="TRAM"/>
    <property type="match status" value="1"/>
</dbReference>
<dbReference type="AlphaFoldDB" id="K0KHL3"/>
<dbReference type="InterPro" id="IPR025795">
    <property type="entry name" value="tRNA_(uracil-5-)_MeTrfase"/>
</dbReference>
<comment type="caution">
    <text evidence="8">The sequence shown here is derived from an EMBL/GenBank/DDBJ whole genome shotgun (WGS) entry which is preliminary data.</text>
</comment>
<organism evidence="8 9">
    <name type="scientific">Wickerhamomyces ciferrii (strain ATCC 14091 / BCRC 22168 / CBS 111 / JCM 3599 / NBRC 0793 / NRRL Y-1031 F-60-10)</name>
    <name type="common">Yeast</name>
    <name type="synonym">Pichia ciferrii</name>
    <dbReference type="NCBI Taxonomy" id="1206466"/>
    <lineage>
        <taxon>Eukaryota</taxon>
        <taxon>Fungi</taxon>
        <taxon>Dikarya</taxon>
        <taxon>Ascomycota</taxon>
        <taxon>Saccharomycotina</taxon>
        <taxon>Saccharomycetes</taxon>
        <taxon>Phaffomycetales</taxon>
        <taxon>Wickerhamomycetaceae</taxon>
        <taxon>Wickerhamomyces</taxon>
    </lineage>
</organism>
<dbReference type="Pfam" id="PF05958">
    <property type="entry name" value="tRNA_U5-meth_tr"/>
    <property type="match status" value="1"/>
</dbReference>
<dbReference type="SUPFAM" id="SSF50249">
    <property type="entry name" value="Nucleic acid-binding proteins"/>
    <property type="match status" value="1"/>
</dbReference>
<accession>K0KHL3</accession>
<feature type="domain" description="TRAM" evidence="7">
    <location>
        <begin position="116"/>
        <end position="181"/>
    </location>
</feature>
<feature type="binding site" evidence="4">
    <location>
        <position position="465"/>
    </location>
    <ligand>
        <name>S-adenosyl-L-methionine</name>
        <dbReference type="ChEBI" id="CHEBI:59789"/>
    </ligand>
</feature>
<dbReference type="PANTHER" id="PTHR11061">
    <property type="entry name" value="RNA M5U METHYLTRANSFERASE"/>
    <property type="match status" value="1"/>
</dbReference>
<feature type="binding site" evidence="4">
    <location>
        <position position="444"/>
    </location>
    <ligand>
        <name>S-adenosyl-L-methionine</name>
        <dbReference type="ChEBI" id="CHEBI:59789"/>
    </ligand>
</feature>
<evidence type="ECO:0000256" key="2">
    <source>
        <dbReference type="ARBA" id="ARBA00022679"/>
    </source>
</evidence>
<feature type="compositionally biased region" description="Basic residues" evidence="6">
    <location>
        <begin position="61"/>
        <end position="70"/>
    </location>
</feature>
<keyword evidence="1 4" id="KW-0489">Methyltransferase</keyword>
<dbReference type="PROSITE" id="PS51622">
    <property type="entry name" value="SAM_MT_RNA_M5U_2"/>
    <property type="match status" value="1"/>
</dbReference>
<comment type="similarity">
    <text evidence="4">Belongs to the class I-like SAM-binding methyltransferase superfamily. RNA M5U methyltransferase family.</text>
</comment>
<reference evidence="8 9" key="1">
    <citation type="journal article" date="2012" name="Eukaryot. Cell">
        <title>Draft genome sequence of Wickerhamomyces ciferrii NRRL Y-1031 F-60-10.</title>
        <authorList>
            <person name="Schneider J."/>
            <person name="Andrea H."/>
            <person name="Blom J."/>
            <person name="Jaenicke S."/>
            <person name="Ruckert C."/>
            <person name="Schorsch C."/>
            <person name="Szczepanowski R."/>
            <person name="Farwick M."/>
            <person name="Goesmann A."/>
            <person name="Puhler A."/>
            <person name="Schaffer S."/>
            <person name="Tauch A."/>
            <person name="Kohler T."/>
            <person name="Brinkrolf K."/>
        </authorList>
    </citation>
    <scope>NUCLEOTIDE SEQUENCE [LARGE SCALE GENOMIC DNA]</scope>
    <source>
        <strain evidence="9">ATCC 14091 / BCRC 22168 / CBS 111 / JCM 3599 / NBRC 0793 / NRRL Y-1031 F-60-10</strain>
    </source>
</reference>
<feature type="active site" evidence="5">
    <location>
        <position position="539"/>
    </location>
</feature>
<dbReference type="STRING" id="1206466.K0KHL3"/>
<feature type="region of interest" description="Disordered" evidence="6">
    <location>
        <begin position="266"/>
        <end position="290"/>
    </location>
</feature>
<feature type="compositionally biased region" description="Polar residues" evidence="6">
    <location>
        <begin position="16"/>
        <end position="27"/>
    </location>
</feature>
<keyword evidence="9" id="KW-1185">Reference proteome</keyword>
<dbReference type="InterPro" id="IPR030390">
    <property type="entry name" value="MeTrfase_TrmA_AS"/>
</dbReference>